<dbReference type="KEGG" id="ppru:FDP22_04305"/>
<dbReference type="Proteomes" id="UP000305888">
    <property type="component" value="Chromosome"/>
</dbReference>
<keyword evidence="2" id="KW-1185">Reference proteome</keyword>
<evidence type="ECO:0000313" key="2">
    <source>
        <dbReference type="Proteomes" id="UP000305888"/>
    </source>
</evidence>
<dbReference type="EMBL" id="CP040818">
    <property type="protein sequence ID" value="QDL91076.1"/>
    <property type="molecule type" value="Genomic_DNA"/>
</dbReference>
<dbReference type="OrthoDB" id="9181378at2"/>
<organism evidence="1 2">
    <name type="scientific">Paroceanicella profunda</name>
    <dbReference type="NCBI Taxonomy" id="2579971"/>
    <lineage>
        <taxon>Bacteria</taxon>
        <taxon>Pseudomonadati</taxon>
        <taxon>Pseudomonadota</taxon>
        <taxon>Alphaproteobacteria</taxon>
        <taxon>Rhodobacterales</taxon>
        <taxon>Paracoccaceae</taxon>
        <taxon>Paroceanicella</taxon>
    </lineage>
</organism>
<name>A0A5B8FQW1_9RHOB</name>
<dbReference type="RefSeq" id="WP_138578577.1">
    <property type="nucleotide sequence ID" value="NZ_CP040818.1"/>
</dbReference>
<accession>A0A5B8FQW1</accession>
<evidence type="ECO:0000313" key="1">
    <source>
        <dbReference type="EMBL" id="QDL91076.1"/>
    </source>
</evidence>
<proteinExistence type="predicted"/>
<gene>
    <name evidence="1" type="ORF">FDP22_04305</name>
</gene>
<protein>
    <submittedName>
        <fullName evidence="1">Uncharacterized protein</fullName>
    </submittedName>
</protein>
<sequence>MKKPFDLLREIARFGVSQGVSLNDPAMPAAFGLHVDDSMKEAMSDPTFLQGLRAEAMFENLVTSLDEVMMIKPEDTGPLQSAVFMQAPDFRIVLKDGSNWLVEVKNVYVRNALRQRRKILKRDYRRALNNYAQATGGTLKLAVFWARWSIWTLIDPEQLAPGDQDLTLDMMDAIKANEMAAVGDQTLGLRAPLTLRLTMDPDRTSDIGEDGRVLVNIGKAQLFCDGKELLHPHDQQIAWTVMNYSDWETPDARATVDGKRVLAIEFESNPPELSYQGFEMAGSLSRMFAHYYAQRTMSGGEVIDISAPVQAGWFTSLCSREGLNRMPLWRFVMQPNYGDFQPVDAARHAIGSLRQPAVLEHKRTD</sequence>
<reference evidence="1 2" key="1">
    <citation type="submission" date="2019-06" db="EMBL/GenBank/DDBJ databases">
        <title>Genome sequence of Rhodobacteraceae bacterium D4M1.</title>
        <authorList>
            <person name="Cao J."/>
        </authorList>
    </citation>
    <scope>NUCLEOTIDE SEQUENCE [LARGE SCALE GENOMIC DNA]</scope>
    <source>
        <strain evidence="1 2">D4M1</strain>
    </source>
</reference>
<dbReference type="AlphaFoldDB" id="A0A5B8FQW1"/>